<feature type="domain" description="AP2/ERF" evidence="9">
    <location>
        <begin position="120"/>
        <end position="178"/>
    </location>
</feature>
<dbReference type="PRINTS" id="PR00367">
    <property type="entry name" value="ETHRSPELEMNT"/>
</dbReference>
<evidence type="ECO:0000256" key="6">
    <source>
        <dbReference type="ARBA" id="ARBA00023159"/>
    </source>
</evidence>
<keyword evidence="5" id="KW-0238">DNA-binding</keyword>
<dbReference type="FunFam" id="3.30.730.10:FF:000001">
    <property type="entry name" value="Ethylene-responsive transcription factor 2"/>
    <property type="match status" value="1"/>
</dbReference>
<keyword evidence="3" id="KW-0611">Plant defense</keyword>
<dbReference type="InterPro" id="IPR016177">
    <property type="entry name" value="DNA-bd_dom_sf"/>
</dbReference>
<dbReference type="Pfam" id="PF00847">
    <property type="entry name" value="AP2"/>
    <property type="match status" value="1"/>
</dbReference>
<dbReference type="PROSITE" id="PS51032">
    <property type="entry name" value="AP2_ERF"/>
    <property type="match status" value="1"/>
</dbReference>
<evidence type="ECO:0000256" key="1">
    <source>
        <dbReference type="ARBA" id="ARBA00004123"/>
    </source>
</evidence>
<keyword evidence="2" id="KW-0936">Ethylene signaling pathway</keyword>
<dbReference type="PANTHER" id="PTHR31190:SF499">
    <property type="entry name" value="ETHYLENE-RESPONSIVE TRANSCRIPTION FACTOR ERF105"/>
    <property type="match status" value="1"/>
</dbReference>
<proteinExistence type="predicted"/>
<evidence type="ECO:0000313" key="11">
    <source>
        <dbReference type="Proteomes" id="UP000325081"/>
    </source>
</evidence>
<name>A0A5A7QMD5_STRAF</name>
<evidence type="ECO:0000256" key="4">
    <source>
        <dbReference type="ARBA" id="ARBA00023015"/>
    </source>
</evidence>
<dbReference type="InterPro" id="IPR001471">
    <property type="entry name" value="AP2/ERF_dom"/>
</dbReference>
<keyword evidence="7" id="KW-0804">Transcription</keyword>
<gene>
    <name evidence="10" type="ORF">STAS_23605</name>
</gene>
<comment type="subcellular location">
    <subcellularLocation>
        <location evidence="1">Nucleus</location>
    </subcellularLocation>
</comment>
<dbReference type="Gene3D" id="3.30.730.10">
    <property type="entry name" value="AP2/ERF domain"/>
    <property type="match status" value="1"/>
</dbReference>
<dbReference type="SMART" id="SM00380">
    <property type="entry name" value="AP2"/>
    <property type="match status" value="1"/>
</dbReference>
<accession>A0A5A7QMD5</accession>
<reference evidence="11" key="1">
    <citation type="journal article" date="2019" name="Curr. Biol.">
        <title>Genome Sequence of Striga asiatica Provides Insight into the Evolution of Plant Parasitism.</title>
        <authorList>
            <person name="Yoshida S."/>
            <person name="Kim S."/>
            <person name="Wafula E.K."/>
            <person name="Tanskanen J."/>
            <person name="Kim Y.M."/>
            <person name="Honaas L."/>
            <person name="Yang Z."/>
            <person name="Spallek T."/>
            <person name="Conn C.E."/>
            <person name="Ichihashi Y."/>
            <person name="Cheong K."/>
            <person name="Cui S."/>
            <person name="Der J.P."/>
            <person name="Gundlach H."/>
            <person name="Jiao Y."/>
            <person name="Hori C."/>
            <person name="Ishida J.K."/>
            <person name="Kasahara H."/>
            <person name="Kiba T."/>
            <person name="Kim M.S."/>
            <person name="Koo N."/>
            <person name="Laohavisit A."/>
            <person name="Lee Y.H."/>
            <person name="Lumba S."/>
            <person name="McCourt P."/>
            <person name="Mortimer J.C."/>
            <person name="Mutuku J.M."/>
            <person name="Nomura T."/>
            <person name="Sasaki-Sekimoto Y."/>
            <person name="Seto Y."/>
            <person name="Wang Y."/>
            <person name="Wakatake T."/>
            <person name="Sakakibara H."/>
            <person name="Demura T."/>
            <person name="Yamaguchi S."/>
            <person name="Yoneyama K."/>
            <person name="Manabe R.I."/>
            <person name="Nelson D.C."/>
            <person name="Schulman A.H."/>
            <person name="Timko M.P."/>
            <person name="dePamphilis C.W."/>
            <person name="Choi D."/>
            <person name="Shirasu K."/>
        </authorList>
    </citation>
    <scope>NUCLEOTIDE SEQUENCE [LARGE SCALE GENOMIC DNA]</scope>
    <source>
        <strain evidence="11">cv. UVA1</strain>
    </source>
</reference>
<evidence type="ECO:0000256" key="7">
    <source>
        <dbReference type="ARBA" id="ARBA00023163"/>
    </source>
</evidence>
<dbReference type="AlphaFoldDB" id="A0A5A7QMD5"/>
<dbReference type="InterPro" id="IPR036955">
    <property type="entry name" value="AP2/ERF_dom_sf"/>
</dbReference>
<evidence type="ECO:0000259" key="9">
    <source>
        <dbReference type="PROSITE" id="PS51032"/>
    </source>
</evidence>
<dbReference type="GO" id="GO:0005634">
    <property type="term" value="C:nucleus"/>
    <property type="evidence" value="ECO:0007669"/>
    <property type="project" value="UniProtKB-SubCell"/>
</dbReference>
<dbReference type="GO" id="GO:0003700">
    <property type="term" value="F:DNA-binding transcription factor activity"/>
    <property type="evidence" value="ECO:0007669"/>
    <property type="project" value="InterPro"/>
</dbReference>
<evidence type="ECO:0000256" key="8">
    <source>
        <dbReference type="ARBA" id="ARBA00023242"/>
    </source>
</evidence>
<dbReference type="Proteomes" id="UP000325081">
    <property type="component" value="Unassembled WGS sequence"/>
</dbReference>
<keyword evidence="6" id="KW-0010">Activator</keyword>
<dbReference type="EMBL" id="BKCP01007626">
    <property type="protein sequence ID" value="GER46553.1"/>
    <property type="molecule type" value="Genomic_DNA"/>
</dbReference>
<keyword evidence="11" id="KW-1185">Reference proteome</keyword>
<dbReference type="GO" id="GO:0009873">
    <property type="term" value="P:ethylene-activated signaling pathway"/>
    <property type="evidence" value="ECO:0007669"/>
    <property type="project" value="UniProtKB-KW"/>
</dbReference>
<organism evidence="10 11">
    <name type="scientific">Striga asiatica</name>
    <name type="common">Asiatic witchweed</name>
    <name type="synonym">Buchnera asiatica</name>
    <dbReference type="NCBI Taxonomy" id="4170"/>
    <lineage>
        <taxon>Eukaryota</taxon>
        <taxon>Viridiplantae</taxon>
        <taxon>Streptophyta</taxon>
        <taxon>Embryophyta</taxon>
        <taxon>Tracheophyta</taxon>
        <taxon>Spermatophyta</taxon>
        <taxon>Magnoliopsida</taxon>
        <taxon>eudicotyledons</taxon>
        <taxon>Gunneridae</taxon>
        <taxon>Pentapetalae</taxon>
        <taxon>asterids</taxon>
        <taxon>lamiids</taxon>
        <taxon>Lamiales</taxon>
        <taxon>Orobanchaceae</taxon>
        <taxon>Buchnereae</taxon>
        <taxon>Striga</taxon>
    </lineage>
</organism>
<dbReference type="GO" id="GO:0000976">
    <property type="term" value="F:transcription cis-regulatory region binding"/>
    <property type="evidence" value="ECO:0007669"/>
    <property type="project" value="UniProtKB-ARBA"/>
</dbReference>
<dbReference type="PANTHER" id="PTHR31190">
    <property type="entry name" value="DNA-BINDING DOMAIN"/>
    <property type="match status" value="1"/>
</dbReference>
<evidence type="ECO:0000256" key="5">
    <source>
        <dbReference type="ARBA" id="ARBA00023125"/>
    </source>
</evidence>
<dbReference type="SUPFAM" id="SSF54171">
    <property type="entry name" value="DNA-binding domain"/>
    <property type="match status" value="1"/>
</dbReference>
<dbReference type="GO" id="GO:0006952">
    <property type="term" value="P:defense response"/>
    <property type="evidence" value="ECO:0007669"/>
    <property type="project" value="UniProtKB-KW"/>
</dbReference>
<dbReference type="CDD" id="cd00018">
    <property type="entry name" value="AP2"/>
    <property type="match status" value="1"/>
</dbReference>
<dbReference type="OrthoDB" id="674504at2759"/>
<dbReference type="InterPro" id="IPR044808">
    <property type="entry name" value="ERF_plant"/>
</dbReference>
<sequence length="267" mass="29137">MASPDETSALEIIRQHLLDDHAFAENYFSSAPQISRTFSDSSSLTSEITPIDPNNPVYFTFAPINYNNSNPAPSLEFPSTLFTTKIETDTLLEFRPDPLPADRRPSLSVAIPPAAAAGRHYRGVRQRPWGKFAAEIRDPNRKGTRVWLGTFDTAVEAARAYDRAAFRLRGSKAILNFPLEIAAPREANGAAAIGCRKRGRESGCGERLAAKEVKKEERTAEGELAAAGPLTPSSWTAVWDGGDGRGIFEVPPLSPHPSLGYSRLMVI</sequence>
<protein>
    <submittedName>
        <fullName evidence="10">Ethylene-responsive transcription factor 5</fullName>
    </submittedName>
</protein>
<evidence type="ECO:0000256" key="3">
    <source>
        <dbReference type="ARBA" id="ARBA00022821"/>
    </source>
</evidence>
<comment type="caution">
    <text evidence="10">The sequence shown here is derived from an EMBL/GenBank/DDBJ whole genome shotgun (WGS) entry which is preliminary data.</text>
</comment>
<evidence type="ECO:0000313" key="10">
    <source>
        <dbReference type="EMBL" id="GER46553.1"/>
    </source>
</evidence>
<keyword evidence="4" id="KW-0805">Transcription regulation</keyword>
<keyword evidence="8" id="KW-0539">Nucleus</keyword>
<evidence type="ECO:0000256" key="2">
    <source>
        <dbReference type="ARBA" id="ARBA00022745"/>
    </source>
</evidence>